<comment type="caution">
    <text evidence="3">The sequence shown here is derived from an EMBL/GenBank/DDBJ whole genome shotgun (WGS) entry which is preliminary data.</text>
</comment>
<dbReference type="Proteomes" id="UP000094329">
    <property type="component" value="Unassembled WGS sequence"/>
</dbReference>
<name>A0ABX3A1Z5_9GAMM</name>
<proteinExistence type="predicted"/>
<evidence type="ECO:0000256" key="1">
    <source>
        <dbReference type="SAM" id="SignalP"/>
    </source>
</evidence>
<keyword evidence="4" id="KW-1185">Reference proteome</keyword>
<feature type="domain" description="DUF6531" evidence="2">
    <location>
        <begin position="368"/>
        <end position="441"/>
    </location>
</feature>
<protein>
    <recommendedName>
        <fullName evidence="2">DUF6531 domain-containing protein</fullName>
    </recommendedName>
</protein>
<sequence>MKKLYKYLLISTLSVHASIALSFPDKVYVWSKDGEAFNWYLDESALLNTIHSEGPISNLLEVNSSKSTEDKLVLTTPERAYNFQGKKNSEYYEYAGKSYNTEGELINYIIRTSSGLKSIKPTSDWKLRKIYPMSSEVALEREYSEEYDDYSTNITIEKYITFDCETEDNLYTGRYTVTDQNGTCTNTSSLDVNAKIKSTNRCETQTYNGPCICNNTKKVVFIAKSFPDGTPTVHAGWLQLQKGECSSFDNTSEYFAMTFDGMKSWSSPNGNLGAVNLIPFYSGNQACISDFITGNADDFYSKGCASWWKTYGEDTFIWDNNSSYEKGIVVKFSPVKSGETVLLTDSDAKEFFSDQKKDLGTSCNLVADPVNLGTGNLYKHQVDYSVQSPYPITIDRYYNSQIGVRAAPVFGLGWTGIFSVYLTISNNHAYFFDKDGRALVFEKSGSRWISSQGLPDQLLKTKTGYSLVKSNGESYIFNNKGLLQKTINRAGFIHTFDRSVDNQITISDDFNHKVTALIHYNYIEKIILPNKKVIFYDYDDGHGMTTNLVNITFPNGRKIYYSYGVLTNTNSLSSEKNSGQKLVTDWSFNSDGRVTANTDYQ</sequence>
<evidence type="ECO:0000259" key="2">
    <source>
        <dbReference type="Pfam" id="PF20148"/>
    </source>
</evidence>
<feature type="chain" id="PRO_5045932878" description="DUF6531 domain-containing protein" evidence="1">
    <location>
        <begin position="23"/>
        <end position="601"/>
    </location>
</feature>
<reference evidence="3 4" key="1">
    <citation type="submission" date="2016-08" db="EMBL/GenBank/DDBJ databases">
        <title>Draft genome sequence of Candidatus Piscirickettsia litoralis, from seawater.</title>
        <authorList>
            <person name="Wan X."/>
            <person name="Lee A.J."/>
            <person name="Hou S."/>
            <person name="Donachie S.P."/>
        </authorList>
    </citation>
    <scope>NUCLEOTIDE SEQUENCE [LARGE SCALE GENOMIC DNA]</scope>
    <source>
        <strain evidence="3 4">Y2</strain>
    </source>
</reference>
<organism evidence="3 4">
    <name type="scientific">Piscirickettsia litoralis</name>
    <dbReference type="NCBI Taxonomy" id="1891921"/>
    <lineage>
        <taxon>Bacteria</taxon>
        <taxon>Pseudomonadati</taxon>
        <taxon>Pseudomonadota</taxon>
        <taxon>Gammaproteobacteria</taxon>
        <taxon>Thiotrichales</taxon>
        <taxon>Piscirickettsiaceae</taxon>
        <taxon>Piscirickettsia</taxon>
    </lineage>
</organism>
<dbReference type="EMBL" id="MDTU01000003">
    <property type="protein sequence ID" value="ODN41420.1"/>
    <property type="molecule type" value="Genomic_DNA"/>
</dbReference>
<accession>A0ABX3A1Z5</accession>
<dbReference type="Pfam" id="PF20148">
    <property type="entry name" value="DUF6531"/>
    <property type="match status" value="1"/>
</dbReference>
<keyword evidence="1" id="KW-0732">Signal</keyword>
<evidence type="ECO:0000313" key="3">
    <source>
        <dbReference type="EMBL" id="ODN41420.1"/>
    </source>
</evidence>
<gene>
    <name evidence="3" type="ORF">BGC07_16790</name>
</gene>
<evidence type="ECO:0000313" key="4">
    <source>
        <dbReference type="Proteomes" id="UP000094329"/>
    </source>
</evidence>
<dbReference type="InterPro" id="IPR045351">
    <property type="entry name" value="DUF6531"/>
</dbReference>
<feature type="signal peptide" evidence="1">
    <location>
        <begin position="1"/>
        <end position="22"/>
    </location>
</feature>